<accession>A0A4C1WNV2</accession>
<feature type="region of interest" description="Disordered" evidence="1">
    <location>
        <begin position="34"/>
        <end position="60"/>
    </location>
</feature>
<dbReference type="STRING" id="151549.A0A4C1WNV2"/>
<comment type="caution">
    <text evidence="3">The sequence shown here is derived from an EMBL/GenBank/DDBJ whole genome shotgun (WGS) entry which is preliminary data.</text>
</comment>
<dbReference type="SUPFAM" id="SSF56672">
    <property type="entry name" value="DNA/RNA polymerases"/>
    <property type="match status" value="1"/>
</dbReference>
<dbReference type="InterPro" id="IPR043502">
    <property type="entry name" value="DNA/RNA_pol_sf"/>
</dbReference>
<feature type="domain" description="Endonuclease/exonuclease/phosphatase" evidence="2">
    <location>
        <begin position="122"/>
        <end position="260"/>
    </location>
</feature>
<dbReference type="PANTHER" id="PTHR19446">
    <property type="entry name" value="REVERSE TRANSCRIPTASES"/>
    <property type="match status" value="1"/>
</dbReference>
<dbReference type="Gene3D" id="3.60.10.10">
    <property type="entry name" value="Endonuclease/exonuclease/phosphatase"/>
    <property type="match status" value="1"/>
</dbReference>
<protein>
    <submittedName>
        <fullName evidence="3">Craniofacial development protein 2</fullName>
    </submittedName>
</protein>
<reference evidence="3 4" key="1">
    <citation type="journal article" date="2019" name="Commun. Biol.">
        <title>The bagworm genome reveals a unique fibroin gene that provides high tensile strength.</title>
        <authorList>
            <person name="Kono N."/>
            <person name="Nakamura H."/>
            <person name="Ohtoshi R."/>
            <person name="Tomita M."/>
            <person name="Numata K."/>
            <person name="Arakawa K."/>
        </authorList>
    </citation>
    <scope>NUCLEOTIDE SEQUENCE [LARGE SCALE GENOMIC DNA]</scope>
</reference>
<evidence type="ECO:0000313" key="4">
    <source>
        <dbReference type="Proteomes" id="UP000299102"/>
    </source>
</evidence>
<gene>
    <name evidence="3" type="primary">CFDP2</name>
    <name evidence="3" type="ORF">EVAR_96861_1</name>
</gene>
<name>A0A4C1WNV2_EUMVA</name>
<evidence type="ECO:0000259" key="2">
    <source>
        <dbReference type="Pfam" id="PF03372"/>
    </source>
</evidence>
<dbReference type="EMBL" id="BGZK01000589">
    <property type="protein sequence ID" value="GBP51794.1"/>
    <property type="molecule type" value="Genomic_DNA"/>
</dbReference>
<organism evidence="3 4">
    <name type="scientific">Eumeta variegata</name>
    <name type="common">Bagworm moth</name>
    <name type="synonym">Eumeta japonica</name>
    <dbReference type="NCBI Taxonomy" id="151549"/>
    <lineage>
        <taxon>Eukaryota</taxon>
        <taxon>Metazoa</taxon>
        <taxon>Ecdysozoa</taxon>
        <taxon>Arthropoda</taxon>
        <taxon>Hexapoda</taxon>
        <taxon>Insecta</taxon>
        <taxon>Pterygota</taxon>
        <taxon>Neoptera</taxon>
        <taxon>Endopterygota</taxon>
        <taxon>Lepidoptera</taxon>
        <taxon>Glossata</taxon>
        <taxon>Ditrysia</taxon>
        <taxon>Tineoidea</taxon>
        <taxon>Psychidae</taxon>
        <taxon>Oiketicinae</taxon>
        <taxon>Eumeta</taxon>
    </lineage>
</organism>
<proteinExistence type="predicted"/>
<feature type="compositionally biased region" description="Basic and acidic residues" evidence="1">
    <location>
        <begin position="39"/>
        <end position="59"/>
    </location>
</feature>
<dbReference type="AlphaFoldDB" id="A0A4C1WNV2"/>
<dbReference type="SUPFAM" id="SSF56219">
    <property type="entry name" value="DNase I-like"/>
    <property type="match status" value="1"/>
</dbReference>
<dbReference type="OrthoDB" id="407509at2759"/>
<evidence type="ECO:0000256" key="1">
    <source>
        <dbReference type="SAM" id="MobiDB-lite"/>
    </source>
</evidence>
<dbReference type="InterPro" id="IPR036691">
    <property type="entry name" value="Endo/exonu/phosph_ase_sf"/>
</dbReference>
<dbReference type="GO" id="GO:0003824">
    <property type="term" value="F:catalytic activity"/>
    <property type="evidence" value="ECO:0007669"/>
    <property type="project" value="InterPro"/>
</dbReference>
<dbReference type="GO" id="GO:0071897">
    <property type="term" value="P:DNA biosynthetic process"/>
    <property type="evidence" value="ECO:0007669"/>
    <property type="project" value="UniProtKB-ARBA"/>
</dbReference>
<sequence>MEKFLSDEQIANMLDHWDSEDDLDLAALTNFESEYEDSVSEHSSHRSDTEMELDSHDENNATTGKRIIQLNYENQTEEITQPPPSRLVLVGDEDHNPPTTQENNYENCENSHRRAKIYVAALNVLTLKNDENLTELTHALKRIKWDIVGLSEVRRRGERIISHPDFLLYHIGTTPGQYGVGFIIKKHLRNYVESFIGVSERIAMINLKLPGHKDTWSIIQVYSPTEQSDTTSMDSFYLELNKTIQDHAHKNLVVMGDFNGQIGERQPVEDIVLGPFIYGKKARSKNGERLVNFAQENALKILNTMFKRKESKMWTWISPDGKTKNEIDFIMTNKSKYFSNMKVISNFNFNTNHRIIRAELTTTPLKNPRPRNIVMNTKRTKHQTDQIANSITTNLIDYNKETTNMEVQEKYNWLERTIKAAIKKGNNSKDQSNQWMTTKTINLLNQRADLINGKNTNDSRKQIAKLSKNIKESIRKDRIQKRMGTIERHIVQTGGIKKAYKELTNKKDWIVQMKGNDSLKENRRLGILGIATSYYKKLYENTMAEKEIELQETSSVPNIIQEEIELAIKTQRDNKAPGPDGISNEVLKSAIQTITPILKEIFNDIINTEIIPQQWTKSNIILLYKKGDQYDIGNYRPISLMSNLYKIFAKVILKRIERKLDEQQPIEQTGFRRDYSVLDHISMLLGKSLKNTKNINSYTI</sequence>
<dbReference type="InterPro" id="IPR005135">
    <property type="entry name" value="Endo/exonuclease/phosphatase"/>
</dbReference>
<dbReference type="CDD" id="cd09076">
    <property type="entry name" value="L1-EN"/>
    <property type="match status" value="1"/>
</dbReference>
<evidence type="ECO:0000313" key="3">
    <source>
        <dbReference type="EMBL" id="GBP51794.1"/>
    </source>
</evidence>
<dbReference type="Proteomes" id="UP000299102">
    <property type="component" value="Unassembled WGS sequence"/>
</dbReference>
<keyword evidence="4" id="KW-1185">Reference proteome</keyword>
<dbReference type="Pfam" id="PF03372">
    <property type="entry name" value="Exo_endo_phos"/>
    <property type="match status" value="1"/>
</dbReference>